<dbReference type="EMBL" id="VFPT01000001">
    <property type="protein sequence ID" value="TQM92946.1"/>
    <property type="molecule type" value="Genomic_DNA"/>
</dbReference>
<keyword evidence="1" id="KW-1133">Transmembrane helix</keyword>
<dbReference type="AlphaFoldDB" id="A0A543KCY2"/>
<keyword evidence="3" id="KW-1185">Reference proteome</keyword>
<gene>
    <name evidence="2" type="ORF">BD293_1569</name>
</gene>
<evidence type="ECO:0000313" key="2">
    <source>
        <dbReference type="EMBL" id="TQM92946.1"/>
    </source>
</evidence>
<evidence type="ECO:0000256" key="1">
    <source>
        <dbReference type="SAM" id="Phobius"/>
    </source>
</evidence>
<evidence type="ECO:0000313" key="3">
    <source>
        <dbReference type="Proteomes" id="UP000320582"/>
    </source>
</evidence>
<dbReference type="Proteomes" id="UP000320582">
    <property type="component" value="Unassembled WGS sequence"/>
</dbReference>
<name>A0A543KCY2_9RHOB</name>
<sequence>MNPKSNPAFWQDLAGALALGVLVFATLHLPLFS</sequence>
<organism evidence="2 3">
    <name type="scientific">Roseinatronobacter monicus</name>
    <dbReference type="NCBI Taxonomy" id="393481"/>
    <lineage>
        <taxon>Bacteria</taxon>
        <taxon>Pseudomonadati</taxon>
        <taxon>Pseudomonadota</taxon>
        <taxon>Alphaproteobacteria</taxon>
        <taxon>Rhodobacterales</taxon>
        <taxon>Paracoccaceae</taxon>
        <taxon>Roseinatronobacter</taxon>
    </lineage>
</organism>
<comment type="caution">
    <text evidence="2">The sequence shown here is derived from an EMBL/GenBank/DDBJ whole genome shotgun (WGS) entry which is preliminary data.</text>
</comment>
<feature type="transmembrane region" description="Helical" evidence="1">
    <location>
        <begin position="13"/>
        <end position="32"/>
    </location>
</feature>
<keyword evidence="1" id="KW-0812">Transmembrane</keyword>
<accession>A0A543KCY2</accession>
<proteinExistence type="predicted"/>
<keyword evidence="1" id="KW-0472">Membrane</keyword>
<protein>
    <submittedName>
        <fullName evidence="2">Uncharacterized protein</fullName>
    </submittedName>
</protein>
<reference evidence="2 3" key="1">
    <citation type="submission" date="2019-06" db="EMBL/GenBank/DDBJ databases">
        <title>Genomic Encyclopedia of Archaeal and Bacterial Type Strains, Phase II (KMG-II): from individual species to whole genera.</title>
        <authorList>
            <person name="Goeker M."/>
        </authorList>
    </citation>
    <scope>NUCLEOTIDE SEQUENCE [LARGE SCALE GENOMIC DNA]</scope>
    <source>
        <strain evidence="2 3">DSM 18423</strain>
    </source>
</reference>